<evidence type="ECO:0000313" key="2">
    <source>
        <dbReference type="EMBL" id="SVC23441.1"/>
    </source>
</evidence>
<dbReference type="GO" id="GO:0004018">
    <property type="term" value="F:N6-(1,2-dicarboxyethyl)AMP AMP-lyase (fumarate-forming) activity"/>
    <property type="evidence" value="ECO:0007669"/>
    <property type="project" value="TreeGrafter"/>
</dbReference>
<accession>A0A382KL85</accession>
<name>A0A382KL85_9ZZZZ</name>
<feature type="non-terminal residue" evidence="2">
    <location>
        <position position="135"/>
    </location>
</feature>
<protein>
    <submittedName>
        <fullName evidence="2">Uncharacterized protein</fullName>
    </submittedName>
</protein>
<dbReference type="GO" id="GO:0044208">
    <property type="term" value="P:'de novo' AMP biosynthetic process"/>
    <property type="evidence" value="ECO:0007669"/>
    <property type="project" value="TreeGrafter"/>
</dbReference>
<gene>
    <name evidence="2" type="ORF">METZ01_LOCUS276295</name>
</gene>
<reference evidence="2" key="1">
    <citation type="submission" date="2018-05" db="EMBL/GenBank/DDBJ databases">
        <authorList>
            <person name="Lanie J.A."/>
            <person name="Ng W.-L."/>
            <person name="Kazmierczak K.M."/>
            <person name="Andrzejewski T.M."/>
            <person name="Davidsen T.M."/>
            <person name="Wayne K.J."/>
            <person name="Tettelin H."/>
            <person name="Glass J.I."/>
            <person name="Rusch D."/>
            <person name="Podicherti R."/>
            <person name="Tsui H.-C.T."/>
            <person name="Winkler M.E."/>
        </authorList>
    </citation>
    <scope>NUCLEOTIDE SEQUENCE</scope>
</reference>
<sequence length="135" mass="15531">MELFEAVSPLDFRYYGANPAFMEKLLPYVSEAAYVKYQAKVEAALVRTLANNDICSHEIADQVEKAIDQVTAEEVYEEQSRIRHNIRSLVNVIRRKISPEARPYVHLFATSADILDTATAMRFKDFQCFSMIFND</sequence>
<dbReference type="SUPFAM" id="SSF48557">
    <property type="entry name" value="L-aspartase-like"/>
    <property type="match status" value="1"/>
</dbReference>
<dbReference type="PANTHER" id="PTHR43172">
    <property type="entry name" value="ADENYLOSUCCINATE LYASE"/>
    <property type="match status" value="1"/>
</dbReference>
<organism evidence="2">
    <name type="scientific">marine metagenome</name>
    <dbReference type="NCBI Taxonomy" id="408172"/>
    <lineage>
        <taxon>unclassified sequences</taxon>
        <taxon>metagenomes</taxon>
        <taxon>ecological metagenomes</taxon>
    </lineage>
</organism>
<dbReference type="EMBL" id="UINC01080475">
    <property type="protein sequence ID" value="SVC23441.1"/>
    <property type="molecule type" value="Genomic_DNA"/>
</dbReference>
<dbReference type="InterPro" id="IPR024083">
    <property type="entry name" value="Fumarase/histidase_N"/>
</dbReference>
<evidence type="ECO:0000256" key="1">
    <source>
        <dbReference type="ARBA" id="ARBA00023239"/>
    </source>
</evidence>
<dbReference type="InterPro" id="IPR008948">
    <property type="entry name" value="L-Aspartase-like"/>
</dbReference>
<dbReference type="Gene3D" id="1.10.275.10">
    <property type="entry name" value="Fumarase/aspartase (N-terminal domain)"/>
    <property type="match status" value="1"/>
</dbReference>
<dbReference type="GO" id="GO:0005829">
    <property type="term" value="C:cytosol"/>
    <property type="evidence" value="ECO:0007669"/>
    <property type="project" value="TreeGrafter"/>
</dbReference>
<keyword evidence="1" id="KW-0456">Lyase</keyword>
<dbReference type="PANTHER" id="PTHR43172:SF1">
    <property type="entry name" value="ADENYLOSUCCINATE LYASE"/>
    <property type="match status" value="1"/>
</dbReference>
<dbReference type="AlphaFoldDB" id="A0A382KL85"/>
<proteinExistence type="predicted"/>
<dbReference type="GO" id="GO:0070626">
    <property type="term" value="F:(S)-2-(5-amino-1-(5-phospho-D-ribosyl)imidazole-4-carboxamido) succinate lyase (fumarate-forming) activity"/>
    <property type="evidence" value="ECO:0007669"/>
    <property type="project" value="TreeGrafter"/>
</dbReference>